<evidence type="ECO:0000313" key="4">
    <source>
        <dbReference type="Proteomes" id="UP000235392"/>
    </source>
</evidence>
<feature type="region of interest" description="Disordered" evidence="1">
    <location>
        <begin position="25"/>
        <end position="65"/>
    </location>
</feature>
<dbReference type="AlphaFoldDB" id="A0A2N5TTK1"/>
<dbReference type="InterPro" id="IPR041320">
    <property type="entry name" value="CxC1"/>
</dbReference>
<dbReference type="PANTHER" id="PTHR33096">
    <property type="entry name" value="CXC2 DOMAIN-CONTAINING PROTEIN"/>
    <property type="match status" value="1"/>
</dbReference>
<feature type="domain" description="CxC1-like cysteine cluster associated with KDZ transposases" evidence="2">
    <location>
        <begin position="134"/>
        <end position="205"/>
    </location>
</feature>
<dbReference type="Proteomes" id="UP000235392">
    <property type="component" value="Unassembled WGS sequence"/>
</dbReference>
<evidence type="ECO:0000313" key="3">
    <source>
        <dbReference type="EMBL" id="PLW28768.1"/>
    </source>
</evidence>
<dbReference type="Pfam" id="PF18802">
    <property type="entry name" value="CxC1"/>
    <property type="match status" value="1"/>
</dbReference>
<reference evidence="3 4" key="1">
    <citation type="submission" date="2017-11" db="EMBL/GenBank/DDBJ databases">
        <title>De novo assembly and phasing of dikaryotic genomes from two isolates of Puccinia coronata f. sp. avenae, the causal agent of oat crown rust.</title>
        <authorList>
            <person name="Miller M.E."/>
            <person name="Zhang Y."/>
            <person name="Omidvar V."/>
            <person name="Sperschneider J."/>
            <person name="Schwessinger B."/>
            <person name="Raley C."/>
            <person name="Palmer J.M."/>
            <person name="Garnica D."/>
            <person name="Upadhyaya N."/>
            <person name="Rathjen J."/>
            <person name="Taylor J.M."/>
            <person name="Park R.F."/>
            <person name="Dodds P.N."/>
            <person name="Hirsch C.D."/>
            <person name="Kianian S.F."/>
            <person name="Figueroa M."/>
        </authorList>
    </citation>
    <scope>NUCLEOTIDE SEQUENCE [LARGE SCALE GENOMIC DNA]</scope>
    <source>
        <strain evidence="3">12SD80</strain>
    </source>
</reference>
<comment type="caution">
    <text evidence="3">The sequence shown here is derived from an EMBL/GenBank/DDBJ whole genome shotgun (WGS) entry which is preliminary data.</text>
</comment>
<dbReference type="PANTHER" id="PTHR33096:SF1">
    <property type="entry name" value="CXC1-LIKE CYSTEINE CLUSTER ASSOCIATED WITH KDZ TRANSPOSASES DOMAIN-CONTAINING PROTEIN"/>
    <property type="match status" value="1"/>
</dbReference>
<dbReference type="EMBL" id="PGCI01000353">
    <property type="protein sequence ID" value="PLW28768.1"/>
    <property type="molecule type" value="Genomic_DNA"/>
</dbReference>
<name>A0A2N5TTK1_9BASI</name>
<evidence type="ECO:0000256" key="1">
    <source>
        <dbReference type="SAM" id="MobiDB-lite"/>
    </source>
</evidence>
<feature type="compositionally biased region" description="Polar residues" evidence="1">
    <location>
        <begin position="35"/>
        <end position="59"/>
    </location>
</feature>
<evidence type="ECO:0000259" key="2">
    <source>
        <dbReference type="Pfam" id="PF18802"/>
    </source>
</evidence>
<sequence length="205" mass="22840">MLAWTVASEFTWDAAIQSKLGRRAADHQTYGPPNLNITSNATPTTNLAHNTTNQESETLGNPDLHPDTHNDLGYSDTALWEDIPESMNKEDAASLAHIRSIHQRLIQEQKYQNWKDVLEILFPIYLHLKNLTANWTLPPALDDHSGLLCNCPPGTQTVREVDLIDLMGQKRGNFKFCSCTPDPALLLANGYLSSTPIFPQTAFSV</sequence>
<gene>
    <name evidence="3" type="ORF">PCASD_20796</name>
</gene>
<organism evidence="3 4">
    <name type="scientific">Puccinia coronata f. sp. avenae</name>
    <dbReference type="NCBI Taxonomy" id="200324"/>
    <lineage>
        <taxon>Eukaryota</taxon>
        <taxon>Fungi</taxon>
        <taxon>Dikarya</taxon>
        <taxon>Basidiomycota</taxon>
        <taxon>Pucciniomycotina</taxon>
        <taxon>Pucciniomycetes</taxon>
        <taxon>Pucciniales</taxon>
        <taxon>Pucciniaceae</taxon>
        <taxon>Puccinia</taxon>
    </lineage>
</organism>
<proteinExistence type="predicted"/>
<accession>A0A2N5TTK1</accession>
<protein>
    <recommendedName>
        <fullName evidence="2">CxC1-like cysteine cluster associated with KDZ transposases domain-containing protein</fullName>
    </recommendedName>
</protein>